<dbReference type="SMART" id="SM00871">
    <property type="entry name" value="AraC_E_bind"/>
    <property type="match status" value="1"/>
</dbReference>
<feature type="domain" description="AraC effector-binding" evidence="1">
    <location>
        <begin position="3"/>
        <end position="147"/>
    </location>
</feature>
<dbReference type="Gene3D" id="3.20.80.10">
    <property type="entry name" value="Regulatory factor, effector binding domain"/>
    <property type="match status" value="1"/>
</dbReference>
<organism evidence="2 3">
    <name type="scientific">Actinocrispum wychmicini</name>
    <dbReference type="NCBI Taxonomy" id="1213861"/>
    <lineage>
        <taxon>Bacteria</taxon>
        <taxon>Bacillati</taxon>
        <taxon>Actinomycetota</taxon>
        <taxon>Actinomycetes</taxon>
        <taxon>Pseudonocardiales</taxon>
        <taxon>Pseudonocardiaceae</taxon>
        <taxon>Actinocrispum</taxon>
    </lineage>
</organism>
<dbReference type="InterPro" id="IPR029442">
    <property type="entry name" value="GyrI-like"/>
</dbReference>
<gene>
    <name evidence="2" type="ORF">EV192_108166</name>
</gene>
<proteinExistence type="predicted"/>
<dbReference type="InterPro" id="IPR011256">
    <property type="entry name" value="Reg_factor_effector_dom_sf"/>
</dbReference>
<dbReference type="AlphaFoldDB" id="A0A4R2JDL3"/>
<dbReference type="InterPro" id="IPR010499">
    <property type="entry name" value="AraC_E-bd"/>
</dbReference>
<dbReference type="SUPFAM" id="SSF55136">
    <property type="entry name" value="Probable bacterial effector-binding domain"/>
    <property type="match status" value="1"/>
</dbReference>
<evidence type="ECO:0000313" key="3">
    <source>
        <dbReference type="Proteomes" id="UP000295680"/>
    </source>
</evidence>
<protein>
    <submittedName>
        <fullName evidence="2">Effector-binding domain-containing protein</fullName>
    </submittedName>
</protein>
<dbReference type="Proteomes" id="UP000295680">
    <property type="component" value="Unassembled WGS sequence"/>
</dbReference>
<comment type="caution">
    <text evidence="2">The sequence shown here is derived from an EMBL/GenBank/DDBJ whole genome shotgun (WGS) entry which is preliminary data.</text>
</comment>
<dbReference type="Pfam" id="PF06445">
    <property type="entry name" value="GyrI-like"/>
    <property type="match status" value="1"/>
</dbReference>
<sequence>MEHNVVTATVAARPTAVIAAETTWPEYPQVWRRLLDTVHGNVVWGGSGRKGRNVMLYLTDVPHVEVGVELDQPVEIGGPVVRSALPAGDVAMTVHQGPYDGLGLAHEAVIKWCAEQGLRRAGPRWEIYGHHHDDPAQVVTEVYYLLA</sequence>
<name>A0A4R2JDL3_9PSEU</name>
<keyword evidence="3" id="KW-1185">Reference proteome</keyword>
<reference evidence="2 3" key="1">
    <citation type="submission" date="2019-03" db="EMBL/GenBank/DDBJ databases">
        <title>Genomic Encyclopedia of Type Strains, Phase IV (KMG-IV): sequencing the most valuable type-strain genomes for metagenomic binning, comparative biology and taxonomic classification.</title>
        <authorList>
            <person name="Goeker M."/>
        </authorList>
    </citation>
    <scope>NUCLEOTIDE SEQUENCE [LARGE SCALE GENOMIC DNA]</scope>
    <source>
        <strain evidence="2 3">DSM 45934</strain>
    </source>
</reference>
<dbReference type="OrthoDB" id="64208at2"/>
<dbReference type="RefSeq" id="WP_132122668.1">
    <property type="nucleotide sequence ID" value="NZ_SLWS01000008.1"/>
</dbReference>
<evidence type="ECO:0000313" key="2">
    <source>
        <dbReference type="EMBL" id="TCO54878.1"/>
    </source>
</evidence>
<dbReference type="EMBL" id="SLWS01000008">
    <property type="protein sequence ID" value="TCO54878.1"/>
    <property type="molecule type" value="Genomic_DNA"/>
</dbReference>
<accession>A0A4R2JDL3</accession>
<evidence type="ECO:0000259" key="1">
    <source>
        <dbReference type="SMART" id="SM00871"/>
    </source>
</evidence>